<feature type="region of interest" description="Disordered" evidence="1">
    <location>
        <begin position="140"/>
        <end position="280"/>
    </location>
</feature>
<feature type="compositionally biased region" description="Polar residues" evidence="1">
    <location>
        <begin position="474"/>
        <end position="495"/>
    </location>
</feature>
<gene>
    <name evidence="2" type="ORF">Daus18300_011704</name>
</gene>
<feature type="region of interest" description="Disordered" evidence="1">
    <location>
        <begin position="904"/>
        <end position="941"/>
    </location>
</feature>
<feature type="compositionally biased region" description="Polar residues" evidence="1">
    <location>
        <begin position="430"/>
        <end position="465"/>
    </location>
</feature>
<sequence>MGVDAEELILSPFHEVVDRGNEAVANAQSAAEEDAELSQLMAKAGVAVVREGERALKRLQPLWDGQVDKYGDAFKDSLSQNVAIEEKRRKLEDLLYDIEDYAEPSTFEPERFTELQAATKSLAMDVIDVIKKMKLDTPITPPYSPPSPSKFPPLPPLPPLPLKSPSRMGNGIRPPRPPTPPGRKGGRAPTPVAFAPLPPSASPSPDRTQQNTPVPPPDLSETVLPVTRVRLPPPGRRDIARLNTGSQRSVRSNGTAHSRASSAFSVGSLPPPAYTADGEAPPVPQINHSIANDRPESRASSSLGIHNVPLPISLSLVRQSSLSMSDGSSTPEIPDFPMPQQPTGTRTTAWVSDQVGATNPRYHGHRPPSRYEPHSIQAIQNLQQTTIPEDHAVSASMPARRAGHSFINFDTALTPIISELSRFGVDSSPGGESTSPSVGPNSPETSRSATLSHATSMSSIQTGPPSTAPHATKPSASNGGRTPITPSDTTPQQQHKPGFSPIALPPAALEHHHPDGPHHHRMLPDAAATTPASASEDWATRTVLSLSDRASTANFSSISQQQPREPDVAIGARSSLHLLGGFCTGAQQFRTSGHADGVRRVAGHVAGQSTATARCSDCAYGHAWAELDLDVRDRFPRATFPRAGGVLFRIRLLYKSHLGAPRPSEAFYGCLFCAQAGGVVREGDATAFKSSDDLFRHLASHPQPLPDVAGLTVLYGKEVLATDPRVNDFDLWLTEPPQPAGVPPELAADVARLPVATAVRGHVQRYAEKKLPKPDGKGSDCLLQFFEGSRVIGVEYPGKYAGKWCTGWHDGTWGYFPSKSVELEKPKPGRLDAPPLLHGMGGNAVVVVAKWKWDPGAAAKEGWLVFDKGEKLTNVGWPADAGKEAWCWSASTSKGKFGVFPKSHVDESSLRDDNNPSSPGGSSSGKAKRKEGGGRSGAKLFGVRRRHSITSNLSGGPTGIIELV</sequence>
<feature type="compositionally biased region" description="Pro residues" evidence="1">
    <location>
        <begin position="140"/>
        <end position="162"/>
    </location>
</feature>
<protein>
    <recommendedName>
        <fullName evidence="4">SH3 domain-containing protein</fullName>
    </recommendedName>
</protein>
<dbReference type="EMBL" id="JAWRVE010000146">
    <property type="protein sequence ID" value="KAL1853668.1"/>
    <property type="molecule type" value="Genomic_DNA"/>
</dbReference>
<feature type="region of interest" description="Disordered" evidence="1">
    <location>
        <begin position="323"/>
        <end position="346"/>
    </location>
</feature>
<organism evidence="2 3">
    <name type="scientific">Diaporthe australafricana</name>
    <dbReference type="NCBI Taxonomy" id="127596"/>
    <lineage>
        <taxon>Eukaryota</taxon>
        <taxon>Fungi</taxon>
        <taxon>Dikarya</taxon>
        <taxon>Ascomycota</taxon>
        <taxon>Pezizomycotina</taxon>
        <taxon>Sordariomycetes</taxon>
        <taxon>Sordariomycetidae</taxon>
        <taxon>Diaporthales</taxon>
        <taxon>Diaporthaceae</taxon>
        <taxon>Diaporthe</taxon>
    </lineage>
</organism>
<evidence type="ECO:0000313" key="2">
    <source>
        <dbReference type="EMBL" id="KAL1853668.1"/>
    </source>
</evidence>
<reference evidence="2 3" key="1">
    <citation type="journal article" date="2024" name="IMA Fungus">
        <title>IMA Genome - F19 : A genome assembly and annotation guide to empower mycologists, including annotated draft genome sequences of Ceratocystis pirilliformis, Diaporthe australafricana, Fusarium ophioides, Paecilomyces lecythidis, and Sporothrix stenoceras.</title>
        <authorList>
            <person name="Aylward J."/>
            <person name="Wilson A.M."/>
            <person name="Visagie C.M."/>
            <person name="Spraker J."/>
            <person name="Barnes I."/>
            <person name="Buitendag C."/>
            <person name="Ceriani C."/>
            <person name="Del Mar Angel L."/>
            <person name="du Plessis D."/>
            <person name="Fuchs T."/>
            <person name="Gasser K."/>
            <person name="Kramer D."/>
            <person name="Li W."/>
            <person name="Munsamy K."/>
            <person name="Piso A."/>
            <person name="Price J.L."/>
            <person name="Sonnekus B."/>
            <person name="Thomas C."/>
            <person name="van der Nest A."/>
            <person name="van Dijk A."/>
            <person name="van Heerden A."/>
            <person name="van Vuuren N."/>
            <person name="Yilmaz N."/>
            <person name="Duong T.A."/>
            <person name="van der Merwe N.A."/>
            <person name="Wingfield M.J."/>
            <person name="Wingfield B.D."/>
        </authorList>
    </citation>
    <scope>NUCLEOTIDE SEQUENCE [LARGE SCALE GENOMIC DNA]</scope>
    <source>
        <strain evidence="2 3">CMW 18300</strain>
    </source>
</reference>
<feature type="compositionally biased region" description="Polar residues" evidence="1">
    <location>
        <begin position="243"/>
        <end position="265"/>
    </location>
</feature>
<comment type="caution">
    <text evidence="2">The sequence shown here is derived from an EMBL/GenBank/DDBJ whole genome shotgun (WGS) entry which is preliminary data.</text>
</comment>
<accession>A0ABR3W5N0</accession>
<evidence type="ECO:0008006" key="4">
    <source>
        <dbReference type="Google" id="ProtNLM"/>
    </source>
</evidence>
<feature type="region of interest" description="Disordered" evidence="1">
    <location>
        <begin position="424"/>
        <end position="536"/>
    </location>
</feature>
<name>A0ABR3W5N0_9PEZI</name>
<feature type="compositionally biased region" description="Low complexity" evidence="1">
    <location>
        <begin position="524"/>
        <end position="536"/>
    </location>
</feature>
<feature type="compositionally biased region" description="Basic and acidic residues" evidence="1">
    <location>
        <begin position="904"/>
        <end position="914"/>
    </location>
</feature>
<proteinExistence type="predicted"/>
<evidence type="ECO:0000313" key="3">
    <source>
        <dbReference type="Proteomes" id="UP001583177"/>
    </source>
</evidence>
<evidence type="ECO:0000256" key="1">
    <source>
        <dbReference type="SAM" id="MobiDB-lite"/>
    </source>
</evidence>
<dbReference type="Proteomes" id="UP001583177">
    <property type="component" value="Unassembled WGS sequence"/>
</dbReference>
<keyword evidence="3" id="KW-1185">Reference proteome</keyword>
<feature type="compositionally biased region" description="Low complexity" evidence="1">
    <location>
        <begin position="916"/>
        <end position="925"/>
    </location>
</feature>